<gene>
    <name evidence="2" type="ORF">ACFSKO_20190</name>
</gene>
<evidence type="ECO:0000259" key="1">
    <source>
        <dbReference type="Pfam" id="PF05050"/>
    </source>
</evidence>
<dbReference type="Gene3D" id="3.40.50.150">
    <property type="entry name" value="Vaccinia Virus protein VP39"/>
    <property type="match status" value="1"/>
</dbReference>
<organism evidence="2 3">
    <name type="scientific">Kiloniella antarctica</name>
    <dbReference type="NCBI Taxonomy" id="1550907"/>
    <lineage>
        <taxon>Bacteria</taxon>
        <taxon>Pseudomonadati</taxon>
        <taxon>Pseudomonadota</taxon>
        <taxon>Alphaproteobacteria</taxon>
        <taxon>Rhodospirillales</taxon>
        <taxon>Kiloniellaceae</taxon>
        <taxon>Kiloniella</taxon>
    </lineage>
</organism>
<proteinExistence type="predicted"/>
<evidence type="ECO:0000313" key="2">
    <source>
        <dbReference type="EMBL" id="MFD2207943.1"/>
    </source>
</evidence>
<reference evidence="3" key="1">
    <citation type="journal article" date="2019" name="Int. J. Syst. Evol. Microbiol.">
        <title>The Global Catalogue of Microorganisms (GCM) 10K type strain sequencing project: providing services to taxonomists for standard genome sequencing and annotation.</title>
        <authorList>
            <consortium name="The Broad Institute Genomics Platform"/>
            <consortium name="The Broad Institute Genome Sequencing Center for Infectious Disease"/>
            <person name="Wu L."/>
            <person name="Ma J."/>
        </authorList>
    </citation>
    <scope>NUCLEOTIDE SEQUENCE [LARGE SCALE GENOMIC DNA]</scope>
    <source>
        <strain evidence="3">CGMCC 4.7192</strain>
    </source>
</reference>
<feature type="domain" description="Methyltransferase FkbM" evidence="1">
    <location>
        <begin position="70"/>
        <end position="220"/>
    </location>
</feature>
<dbReference type="Pfam" id="PF05050">
    <property type="entry name" value="Methyltransf_21"/>
    <property type="match status" value="1"/>
</dbReference>
<protein>
    <submittedName>
        <fullName evidence="2">FkbM family methyltransferase</fullName>
    </submittedName>
</protein>
<dbReference type="RefSeq" id="WP_380255083.1">
    <property type="nucleotide sequence ID" value="NZ_JBHUII010000013.1"/>
</dbReference>
<dbReference type="PANTHER" id="PTHR34203:SF15">
    <property type="entry name" value="SLL1173 PROTEIN"/>
    <property type="match status" value="1"/>
</dbReference>
<accession>A0ABW5BP49</accession>
<dbReference type="PANTHER" id="PTHR34203">
    <property type="entry name" value="METHYLTRANSFERASE, FKBM FAMILY PROTEIN"/>
    <property type="match status" value="1"/>
</dbReference>
<keyword evidence="2" id="KW-0808">Transferase</keyword>
<dbReference type="SUPFAM" id="SSF53335">
    <property type="entry name" value="S-adenosyl-L-methionine-dependent methyltransferases"/>
    <property type="match status" value="1"/>
</dbReference>
<keyword evidence="3" id="KW-1185">Reference proteome</keyword>
<sequence length="259" mass="29392">MVFKGSIKEIILQIRTVVDTYPRRLPGSVICDGVTLEYVDLHSFYYQAFQIFEKGLYHFDTKNHSPRIIDCGAHIGLATLFFHINYPNSRVTSFEADPKIFTILQNNLTALGLEQEIASQKAVWITNDDINFNMTSDDSGFVSEEGVTVPSVRLHDILETEERVDLLKMDIEGAEFNVISDCSDMLHKVDRLIVEAHVLSDSIKCPSLLGQMLATLENIGMQYVLGDFHSATWIEGGKVPPFKFITTDRYICTVFAWWN</sequence>
<dbReference type="EMBL" id="JBHUII010000013">
    <property type="protein sequence ID" value="MFD2207943.1"/>
    <property type="molecule type" value="Genomic_DNA"/>
</dbReference>
<keyword evidence="2" id="KW-0489">Methyltransferase</keyword>
<evidence type="ECO:0000313" key="3">
    <source>
        <dbReference type="Proteomes" id="UP001597294"/>
    </source>
</evidence>
<dbReference type="Proteomes" id="UP001597294">
    <property type="component" value="Unassembled WGS sequence"/>
</dbReference>
<dbReference type="InterPro" id="IPR006342">
    <property type="entry name" value="FkbM_mtfrase"/>
</dbReference>
<dbReference type="GO" id="GO:0032259">
    <property type="term" value="P:methylation"/>
    <property type="evidence" value="ECO:0007669"/>
    <property type="project" value="UniProtKB-KW"/>
</dbReference>
<comment type="caution">
    <text evidence="2">The sequence shown here is derived from an EMBL/GenBank/DDBJ whole genome shotgun (WGS) entry which is preliminary data.</text>
</comment>
<dbReference type="GO" id="GO:0008168">
    <property type="term" value="F:methyltransferase activity"/>
    <property type="evidence" value="ECO:0007669"/>
    <property type="project" value="UniProtKB-KW"/>
</dbReference>
<dbReference type="NCBIfam" id="TIGR01444">
    <property type="entry name" value="fkbM_fam"/>
    <property type="match status" value="1"/>
</dbReference>
<dbReference type="InterPro" id="IPR029063">
    <property type="entry name" value="SAM-dependent_MTases_sf"/>
</dbReference>
<dbReference type="InterPro" id="IPR052514">
    <property type="entry name" value="SAM-dependent_MTase"/>
</dbReference>
<name>A0ABW5BP49_9PROT</name>